<evidence type="ECO:0000313" key="2">
    <source>
        <dbReference type="Proteomes" id="UP001180487"/>
    </source>
</evidence>
<organism evidence="1 2">
    <name type="scientific">Rhodoferax ferrireducens</name>
    <dbReference type="NCBI Taxonomy" id="192843"/>
    <lineage>
        <taxon>Bacteria</taxon>
        <taxon>Pseudomonadati</taxon>
        <taxon>Pseudomonadota</taxon>
        <taxon>Betaproteobacteria</taxon>
        <taxon>Burkholderiales</taxon>
        <taxon>Comamonadaceae</taxon>
        <taxon>Rhodoferax</taxon>
    </lineage>
</organism>
<dbReference type="RefSeq" id="WP_310370029.1">
    <property type="nucleotide sequence ID" value="NZ_JAVDXT010000001.1"/>
</dbReference>
<protein>
    <submittedName>
        <fullName evidence="1">Uncharacterized protein</fullName>
    </submittedName>
</protein>
<reference evidence="1 2" key="1">
    <citation type="submission" date="2023-07" db="EMBL/GenBank/DDBJ databases">
        <title>Sorghum-associated microbial communities from plants grown in Nebraska, USA.</title>
        <authorList>
            <person name="Schachtman D."/>
        </authorList>
    </citation>
    <scope>NUCLEOTIDE SEQUENCE [LARGE SCALE GENOMIC DNA]</scope>
    <source>
        <strain evidence="1 2">BE313</strain>
    </source>
</reference>
<comment type="caution">
    <text evidence="1">The sequence shown here is derived from an EMBL/GenBank/DDBJ whole genome shotgun (WGS) entry which is preliminary data.</text>
</comment>
<evidence type="ECO:0000313" key="1">
    <source>
        <dbReference type="EMBL" id="MDR7375663.1"/>
    </source>
</evidence>
<proteinExistence type="predicted"/>
<dbReference type="EMBL" id="JAVDXT010000001">
    <property type="protein sequence ID" value="MDR7375663.1"/>
    <property type="molecule type" value="Genomic_DNA"/>
</dbReference>
<dbReference type="Proteomes" id="UP001180487">
    <property type="component" value="Unassembled WGS sequence"/>
</dbReference>
<name>A0ABU2C2W5_9BURK</name>
<accession>A0ABU2C2W5</accession>
<keyword evidence="2" id="KW-1185">Reference proteome</keyword>
<sequence>MFSLHRRTTLAYLGSRPALYTVLEQARGDELSPLQARFSETPTHTPAA</sequence>
<gene>
    <name evidence="1" type="ORF">J2X19_000321</name>
</gene>